<feature type="region of interest" description="Disordered" evidence="1">
    <location>
        <begin position="46"/>
        <end position="88"/>
    </location>
</feature>
<organism evidence="2 3">
    <name type="scientific">Massarina eburnea CBS 473.64</name>
    <dbReference type="NCBI Taxonomy" id="1395130"/>
    <lineage>
        <taxon>Eukaryota</taxon>
        <taxon>Fungi</taxon>
        <taxon>Dikarya</taxon>
        <taxon>Ascomycota</taxon>
        <taxon>Pezizomycotina</taxon>
        <taxon>Dothideomycetes</taxon>
        <taxon>Pleosporomycetidae</taxon>
        <taxon>Pleosporales</taxon>
        <taxon>Massarineae</taxon>
        <taxon>Massarinaceae</taxon>
        <taxon>Massarina</taxon>
    </lineage>
</organism>
<dbReference type="InterPro" id="IPR013241">
    <property type="entry name" value="RNase_P_Pop3"/>
</dbReference>
<dbReference type="GO" id="GO:0008033">
    <property type="term" value="P:tRNA processing"/>
    <property type="evidence" value="ECO:0007669"/>
    <property type="project" value="InterPro"/>
</dbReference>
<dbReference type="GO" id="GO:0005655">
    <property type="term" value="C:nucleolar ribonuclease P complex"/>
    <property type="evidence" value="ECO:0007669"/>
    <property type="project" value="TreeGrafter"/>
</dbReference>
<dbReference type="OrthoDB" id="20109at2759"/>
<dbReference type="PANTHER" id="PTHR28272:SF1">
    <property type="entry name" value="RIBONUCLEASES P_MRP PROTEIN SUBUNIT POP3"/>
    <property type="match status" value="1"/>
</dbReference>
<dbReference type="GO" id="GO:0034965">
    <property type="term" value="P:intronic box C/D snoRNA processing"/>
    <property type="evidence" value="ECO:0007669"/>
    <property type="project" value="TreeGrafter"/>
</dbReference>
<accession>A0A6A6RFK3</accession>
<evidence type="ECO:0000256" key="1">
    <source>
        <dbReference type="SAM" id="MobiDB-lite"/>
    </source>
</evidence>
<dbReference type="GO" id="GO:0000171">
    <property type="term" value="F:ribonuclease MRP activity"/>
    <property type="evidence" value="ECO:0007669"/>
    <property type="project" value="TreeGrafter"/>
</dbReference>
<proteinExistence type="predicted"/>
<dbReference type="PANTHER" id="PTHR28272">
    <property type="entry name" value="RIBONUCLEASES P/MRP PROTEIN SUBUNIT POP3"/>
    <property type="match status" value="1"/>
</dbReference>
<evidence type="ECO:0000313" key="2">
    <source>
        <dbReference type="EMBL" id="KAF2634100.1"/>
    </source>
</evidence>
<dbReference type="Proteomes" id="UP000799753">
    <property type="component" value="Unassembled WGS sequence"/>
</dbReference>
<feature type="compositionally biased region" description="Low complexity" evidence="1">
    <location>
        <begin position="64"/>
        <end position="76"/>
    </location>
</feature>
<name>A0A6A6RFK3_9PLEO</name>
<sequence length="245" mass="26505">MPPKATKPIFKTSSPYAETHWPKPSTIVRDNILDLLCSLLQPLGDHRRQYMTPSKGRKRKRNSKTSPQKKPSSTDVDIPDTPPPPPEIVSHILVGLNSVTRHLEALATQTAPSSLSTTNSGGDRKEKEAKTCPLRPISLVIIPHPHPPSSLPHAHIPALIHLANLETPSPSIPPTATRLIAVPPPAESLLSTALYIPSISALAILEDAPGANALVQYVREHVGVTECRWIDEAMAAEWKGVVVKG</sequence>
<dbReference type="AlphaFoldDB" id="A0A6A6RFK3"/>
<dbReference type="GO" id="GO:0006364">
    <property type="term" value="P:rRNA processing"/>
    <property type="evidence" value="ECO:0007669"/>
    <property type="project" value="InterPro"/>
</dbReference>
<dbReference type="GO" id="GO:0004526">
    <property type="term" value="F:ribonuclease P activity"/>
    <property type="evidence" value="ECO:0007669"/>
    <property type="project" value="TreeGrafter"/>
</dbReference>
<dbReference type="GO" id="GO:0000172">
    <property type="term" value="C:ribonuclease MRP complex"/>
    <property type="evidence" value="ECO:0007669"/>
    <property type="project" value="TreeGrafter"/>
</dbReference>
<feature type="region of interest" description="Disordered" evidence="1">
    <location>
        <begin position="107"/>
        <end position="130"/>
    </location>
</feature>
<reference evidence="2" key="1">
    <citation type="journal article" date="2020" name="Stud. Mycol.">
        <title>101 Dothideomycetes genomes: a test case for predicting lifestyles and emergence of pathogens.</title>
        <authorList>
            <person name="Haridas S."/>
            <person name="Albert R."/>
            <person name="Binder M."/>
            <person name="Bloem J."/>
            <person name="Labutti K."/>
            <person name="Salamov A."/>
            <person name="Andreopoulos B."/>
            <person name="Baker S."/>
            <person name="Barry K."/>
            <person name="Bills G."/>
            <person name="Bluhm B."/>
            <person name="Cannon C."/>
            <person name="Castanera R."/>
            <person name="Culley D."/>
            <person name="Daum C."/>
            <person name="Ezra D."/>
            <person name="Gonzalez J."/>
            <person name="Henrissat B."/>
            <person name="Kuo A."/>
            <person name="Liang C."/>
            <person name="Lipzen A."/>
            <person name="Lutzoni F."/>
            <person name="Magnuson J."/>
            <person name="Mondo S."/>
            <person name="Nolan M."/>
            <person name="Ohm R."/>
            <person name="Pangilinan J."/>
            <person name="Park H.-J."/>
            <person name="Ramirez L."/>
            <person name="Alfaro M."/>
            <person name="Sun H."/>
            <person name="Tritt A."/>
            <person name="Yoshinaga Y."/>
            <person name="Zwiers L.-H."/>
            <person name="Turgeon B."/>
            <person name="Goodwin S."/>
            <person name="Spatafora J."/>
            <person name="Crous P."/>
            <person name="Grigoriev I."/>
        </authorList>
    </citation>
    <scope>NUCLEOTIDE SEQUENCE</scope>
    <source>
        <strain evidence="2">CBS 473.64</strain>
    </source>
</reference>
<dbReference type="EMBL" id="MU006868">
    <property type="protein sequence ID" value="KAF2634100.1"/>
    <property type="molecule type" value="Genomic_DNA"/>
</dbReference>
<protein>
    <submittedName>
        <fullName evidence="2">Uncharacterized protein</fullName>
    </submittedName>
</protein>
<gene>
    <name evidence="2" type="ORF">P280DRAFT_464155</name>
</gene>
<keyword evidence="3" id="KW-1185">Reference proteome</keyword>
<feature type="region of interest" description="Disordered" evidence="1">
    <location>
        <begin position="1"/>
        <end position="22"/>
    </location>
</feature>
<feature type="compositionally biased region" description="Polar residues" evidence="1">
    <location>
        <begin position="107"/>
        <end position="121"/>
    </location>
</feature>
<dbReference type="GO" id="GO:0005829">
    <property type="term" value="C:cytosol"/>
    <property type="evidence" value="ECO:0007669"/>
    <property type="project" value="TreeGrafter"/>
</dbReference>
<evidence type="ECO:0000313" key="3">
    <source>
        <dbReference type="Proteomes" id="UP000799753"/>
    </source>
</evidence>